<reference evidence="5" key="1">
    <citation type="submission" date="2023-04" db="EMBL/GenBank/DDBJ databases">
        <title>Phytophthora fragariaefolia NBRC 109709.</title>
        <authorList>
            <person name="Ichikawa N."/>
            <person name="Sato H."/>
            <person name="Tonouchi N."/>
        </authorList>
    </citation>
    <scope>NUCLEOTIDE SEQUENCE</scope>
    <source>
        <strain evidence="5">NBRC 109709</strain>
    </source>
</reference>
<sequence>MSFADLSKTQRDEFAASLAVLALFDAGVEVTADALTKAFQASGNDVAAYVAPLFADLLARGLDVEKFLAGPSAGTNTVFTGITTVKNRTELTVYRIIIFFFLPPGAAPAAGGAPAGEAATKVEEKAVEEEEEVDMGGGMDMFGGDEDY</sequence>
<dbReference type="Gene3D" id="1.10.10.1410">
    <property type="match status" value="1"/>
</dbReference>
<evidence type="ECO:0000256" key="3">
    <source>
        <dbReference type="ARBA" id="ARBA00023274"/>
    </source>
</evidence>
<keyword evidence="6" id="KW-1185">Reference proteome</keyword>
<dbReference type="GO" id="GO:0005840">
    <property type="term" value="C:ribosome"/>
    <property type="evidence" value="ECO:0007669"/>
    <property type="project" value="UniProtKB-KW"/>
</dbReference>
<dbReference type="GO" id="GO:1990904">
    <property type="term" value="C:ribonucleoprotein complex"/>
    <property type="evidence" value="ECO:0007669"/>
    <property type="project" value="UniProtKB-KW"/>
</dbReference>
<accession>A0A9W6XET3</accession>
<dbReference type="AlphaFoldDB" id="A0A9W6XET3"/>
<keyword evidence="2" id="KW-0689">Ribosomal protein</keyword>
<name>A0A9W6XET3_9STRA</name>
<comment type="caution">
    <text evidence="5">The sequence shown here is derived from an EMBL/GenBank/DDBJ whole genome shotgun (WGS) entry which is preliminary data.</text>
</comment>
<evidence type="ECO:0000256" key="2">
    <source>
        <dbReference type="ARBA" id="ARBA00022980"/>
    </source>
</evidence>
<gene>
    <name evidence="5" type="ORF">Pfra01_001025400</name>
</gene>
<evidence type="ECO:0000256" key="1">
    <source>
        <dbReference type="ARBA" id="ARBA00005436"/>
    </source>
</evidence>
<dbReference type="EMBL" id="BSXT01000984">
    <property type="protein sequence ID" value="GMF37033.1"/>
    <property type="molecule type" value="Genomic_DNA"/>
</dbReference>
<dbReference type="Pfam" id="PF00428">
    <property type="entry name" value="Ribosomal_60s"/>
    <property type="match status" value="1"/>
</dbReference>
<evidence type="ECO:0000313" key="5">
    <source>
        <dbReference type="EMBL" id="GMF37033.1"/>
    </source>
</evidence>
<comment type="similarity">
    <text evidence="1">Belongs to the eukaryotic ribosomal protein P1/P2 family.</text>
</comment>
<feature type="region of interest" description="Disordered" evidence="4">
    <location>
        <begin position="112"/>
        <end position="148"/>
    </location>
</feature>
<dbReference type="OrthoDB" id="2194681at2759"/>
<keyword evidence="3" id="KW-0687">Ribonucleoprotein</keyword>
<evidence type="ECO:0000313" key="6">
    <source>
        <dbReference type="Proteomes" id="UP001165121"/>
    </source>
</evidence>
<evidence type="ECO:0000256" key="4">
    <source>
        <dbReference type="SAM" id="MobiDB-lite"/>
    </source>
</evidence>
<protein>
    <submittedName>
        <fullName evidence="5">Unnamed protein product</fullName>
    </submittedName>
</protein>
<proteinExistence type="inferred from homology"/>
<organism evidence="5 6">
    <name type="scientific">Phytophthora fragariaefolia</name>
    <dbReference type="NCBI Taxonomy" id="1490495"/>
    <lineage>
        <taxon>Eukaryota</taxon>
        <taxon>Sar</taxon>
        <taxon>Stramenopiles</taxon>
        <taxon>Oomycota</taxon>
        <taxon>Peronosporomycetes</taxon>
        <taxon>Peronosporales</taxon>
        <taxon>Peronosporaceae</taxon>
        <taxon>Phytophthora</taxon>
    </lineage>
</organism>
<dbReference type="InterPro" id="IPR038716">
    <property type="entry name" value="P1/P2_N_sf"/>
</dbReference>
<dbReference type="Proteomes" id="UP001165121">
    <property type="component" value="Unassembled WGS sequence"/>
</dbReference>